<dbReference type="GO" id="GO:0016020">
    <property type="term" value="C:membrane"/>
    <property type="evidence" value="ECO:0007669"/>
    <property type="project" value="InterPro"/>
</dbReference>
<dbReference type="Proteomes" id="UP000190080">
    <property type="component" value="Unassembled WGS sequence"/>
</dbReference>
<organism evidence="7 8">
    <name type="scientific">Clostridium oryzae</name>
    <dbReference type="NCBI Taxonomy" id="1450648"/>
    <lineage>
        <taxon>Bacteria</taxon>
        <taxon>Bacillati</taxon>
        <taxon>Bacillota</taxon>
        <taxon>Clostridia</taxon>
        <taxon>Eubacteriales</taxon>
        <taxon>Clostridiaceae</taxon>
        <taxon>Clostridium</taxon>
    </lineage>
</organism>
<evidence type="ECO:0000259" key="6">
    <source>
        <dbReference type="PROSITE" id="PS50893"/>
    </source>
</evidence>
<gene>
    <name evidence="7" type="primary">tagH</name>
    <name evidence="7" type="ORF">CLORY_00540</name>
</gene>
<dbReference type="InterPro" id="IPR017871">
    <property type="entry name" value="ABC_transporter-like_CS"/>
</dbReference>
<evidence type="ECO:0000256" key="4">
    <source>
        <dbReference type="ARBA" id="ARBA00022840"/>
    </source>
</evidence>
<dbReference type="SUPFAM" id="SSF52540">
    <property type="entry name" value="P-loop containing nucleoside triphosphate hydrolases"/>
    <property type="match status" value="1"/>
</dbReference>
<dbReference type="CDD" id="cd03220">
    <property type="entry name" value="ABC_KpsT_Wzt"/>
    <property type="match status" value="1"/>
</dbReference>
<dbReference type="PROSITE" id="PS00211">
    <property type="entry name" value="ABC_TRANSPORTER_1"/>
    <property type="match status" value="1"/>
</dbReference>
<evidence type="ECO:0000256" key="2">
    <source>
        <dbReference type="ARBA" id="ARBA00022448"/>
    </source>
</evidence>
<dbReference type="SMART" id="SM00382">
    <property type="entry name" value="AAA"/>
    <property type="match status" value="1"/>
</dbReference>
<dbReference type="EC" id="3.6.3.40" evidence="7"/>
<dbReference type="InterPro" id="IPR015860">
    <property type="entry name" value="ABC_transpr_TagH-like"/>
</dbReference>
<comment type="similarity">
    <text evidence="1">Belongs to the ABC transporter superfamily.</text>
</comment>
<dbReference type="InterPro" id="IPR050683">
    <property type="entry name" value="Bact_Polysacc_Export_ATP-bd"/>
</dbReference>
<dbReference type="InterPro" id="IPR027417">
    <property type="entry name" value="P-loop_NTPase"/>
</dbReference>
<dbReference type="GO" id="GO:0140359">
    <property type="term" value="F:ABC-type transporter activity"/>
    <property type="evidence" value="ECO:0007669"/>
    <property type="project" value="InterPro"/>
</dbReference>
<dbReference type="RefSeq" id="WP_079421577.1">
    <property type="nucleotide sequence ID" value="NZ_MZGV01000001.1"/>
</dbReference>
<name>A0A1V4IZ50_9CLOT</name>
<evidence type="ECO:0000313" key="7">
    <source>
        <dbReference type="EMBL" id="OPJ65054.1"/>
    </source>
</evidence>
<protein>
    <submittedName>
        <fullName evidence="7">Teichoic acids export ATP-binding protein TagH</fullName>
        <ecNumber evidence="7">3.6.3.40</ecNumber>
    </submittedName>
</protein>
<dbReference type="PROSITE" id="PS50893">
    <property type="entry name" value="ABC_TRANSPORTER_2"/>
    <property type="match status" value="1"/>
</dbReference>
<evidence type="ECO:0000256" key="1">
    <source>
        <dbReference type="ARBA" id="ARBA00005417"/>
    </source>
</evidence>
<keyword evidence="4 7" id="KW-0067">ATP-binding</keyword>
<keyword evidence="2" id="KW-0813">Transport</keyword>
<evidence type="ECO:0000313" key="8">
    <source>
        <dbReference type="Proteomes" id="UP000190080"/>
    </source>
</evidence>
<dbReference type="STRING" id="1450648.CLORY_00540"/>
<dbReference type="Pfam" id="PF00005">
    <property type="entry name" value="ABC_tran"/>
    <property type="match status" value="1"/>
</dbReference>
<keyword evidence="3" id="KW-0547">Nucleotide-binding</keyword>
<dbReference type="GO" id="GO:0005524">
    <property type="term" value="F:ATP binding"/>
    <property type="evidence" value="ECO:0007669"/>
    <property type="project" value="UniProtKB-KW"/>
</dbReference>
<dbReference type="AlphaFoldDB" id="A0A1V4IZ50"/>
<comment type="caution">
    <text evidence="7">The sequence shown here is derived from an EMBL/GenBank/DDBJ whole genome shotgun (WGS) entry which is preliminary data.</text>
</comment>
<evidence type="ECO:0000256" key="5">
    <source>
        <dbReference type="SAM" id="MobiDB-lite"/>
    </source>
</evidence>
<dbReference type="InterPro" id="IPR003439">
    <property type="entry name" value="ABC_transporter-like_ATP-bd"/>
</dbReference>
<dbReference type="InterPro" id="IPR003593">
    <property type="entry name" value="AAA+_ATPase"/>
</dbReference>
<feature type="region of interest" description="Disordered" evidence="5">
    <location>
        <begin position="261"/>
        <end position="288"/>
    </location>
</feature>
<dbReference type="PANTHER" id="PTHR46743">
    <property type="entry name" value="TEICHOIC ACIDS EXPORT ATP-BINDING PROTEIN TAGH"/>
    <property type="match status" value="1"/>
</dbReference>
<accession>A0A1V4IZ50</accession>
<feature type="compositionally biased region" description="Low complexity" evidence="5">
    <location>
        <begin position="261"/>
        <end position="273"/>
    </location>
</feature>
<reference evidence="7 8" key="1">
    <citation type="submission" date="2017-03" db="EMBL/GenBank/DDBJ databases">
        <title>Genome sequence of Clostridium oryzae DSM 28571.</title>
        <authorList>
            <person name="Poehlein A."/>
            <person name="Daniel R."/>
        </authorList>
    </citation>
    <scope>NUCLEOTIDE SEQUENCE [LARGE SCALE GENOMIC DNA]</scope>
    <source>
        <strain evidence="7 8">DSM 28571</strain>
    </source>
</reference>
<proteinExistence type="inferred from homology"/>
<keyword evidence="7" id="KW-0378">Hydrolase</keyword>
<dbReference type="Gene3D" id="3.40.50.300">
    <property type="entry name" value="P-loop containing nucleotide triphosphate hydrolases"/>
    <property type="match status" value="1"/>
</dbReference>
<evidence type="ECO:0000256" key="3">
    <source>
        <dbReference type="ARBA" id="ARBA00022741"/>
    </source>
</evidence>
<sequence length="288" mass="32003">MSNKVVVKVENVSMKFRMTTEKINSLKHYFIKRLKNQIKYNEFCALQDINFEIKKGEVFGIIGLNGAGKSTLLKIIAGVLKPTTGTVTRKGTLAPLLELGAGFDEELTGRENIILNGMILGFSKEFLLEHTDEIIDFAELRKFIDSPLKNYSSGMKARLGFAIATAVNSDILIVDEALSVGDYKFRKKSEQKIKDIIASGATVIVVSHSSTQINTLCNRVLWLEGGRMKMIGETEEVSDIYMEVDKEEKAKMKAVTKAVTEAMAEAEQTPQKGKTPKKKGNKEDSNKK</sequence>
<feature type="domain" description="ABC transporter" evidence="6">
    <location>
        <begin position="7"/>
        <end position="250"/>
    </location>
</feature>
<dbReference type="GO" id="GO:0016887">
    <property type="term" value="F:ATP hydrolysis activity"/>
    <property type="evidence" value="ECO:0007669"/>
    <property type="project" value="InterPro"/>
</dbReference>
<dbReference type="OrthoDB" id="9778870at2"/>
<dbReference type="PANTHER" id="PTHR46743:SF2">
    <property type="entry name" value="TEICHOIC ACIDS EXPORT ATP-BINDING PROTEIN TAGH"/>
    <property type="match status" value="1"/>
</dbReference>
<dbReference type="EMBL" id="MZGV01000001">
    <property type="protein sequence ID" value="OPJ65054.1"/>
    <property type="molecule type" value="Genomic_DNA"/>
</dbReference>
<keyword evidence="8" id="KW-1185">Reference proteome</keyword>